<feature type="domain" description="MacB-like periplasmic core" evidence="9">
    <location>
        <begin position="482"/>
        <end position="667"/>
    </location>
</feature>
<feature type="transmembrane region" description="Helical" evidence="7">
    <location>
        <begin position="477"/>
        <end position="497"/>
    </location>
</feature>
<evidence type="ECO:0000313" key="11">
    <source>
        <dbReference type="Proteomes" id="UP000194139"/>
    </source>
</evidence>
<keyword evidence="3 7" id="KW-0812">Transmembrane</keyword>
<feature type="transmembrane region" description="Helical" evidence="7">
    <location>
        <begin position="408"/>
        <end position="429"/>
    </location>
</feature>
<keyword evidence="2" id="KW-1003">Cell membrane</keyword>
<evidence type="ECO:0000256" key="4">
    <source>
        <dbReference type="ARBA" id="ARBA00022989"/>
    </source>
</evidence>
<dbReference type="EMBL" id="CP021109">
    <property type="protein sequence ID" value="ARP88635.1"/>
    <property type="molecule type" value="Genomic_DNA"/>
</dbReference>
<accession>A0A1W6Z5F4</accession>
<name>A0A1W6Z5F4_9BORD</name>
<sequence length="841" mass="88823">MRSVLIAILALASHWRRHRLQCVSILSGLWLATALWSGVQALNAQARADYARASAVLAGADAAQWLPSTGEWLEQDVYVALRRAGWQVSPVVEGRLRFPGDPPVALRVLGIEPLSLPPDSVVAGRRAAAFDLGAFIGEPGQAWAGPDTLARLGLMDGDTPVTVDGDRLPPLRLQPQLAPGVIVMDIGHAQRLLHAAGKISRLLLAQASARTPDGTATPGGHDGEPGAVEPPAQWAGRLKAAPPADRADLDRLTRSFHLNLTAMGLLAFIVGLFIVHASIGLALEQRRPLLRTLRACGVSLRVLVAALGAELTAFALAGGLAGVATGYLLAGALLGNVAASLRGLYGAEVASHLALPPSWWLAGIAMTLAGMLAAGGASLWRAARLPLLALARPQAWRGAQAAALRRRVWAAGALAIVAAACGVAGNSLASAFTMQAAILLAAALLLPALLDGALAWAARHAGGPLAAWFVADSRQQLPALSLALMALLLALAASVGVGSMTEGFRATFLGWLDQRLSADLYATPHDSAQGETAAAWLRERRDVHAVLPQWRADTRIQGWPLELQGVENHAETRRQWPLLSHTGEAWARVAQGEGVMISEQLARRLGLGLGARLALPAENGGTRAYAIVGLYADYGNPKGHVLMDAAALRRDWPSASLRSLHVYAVAGQAAHVRAALARRFETAGMQIVDQAGIKQWSRQVFERTFAATGALNGLTLGVAGVAVFIGLLTLSHSRLAQLAPLWALGVQRSRLAWLALGQVSMLSAMTVLCAIPLGILLAWCLVAVVNVQAFGWRLPLHVFPMQLVRLAALGLMTSLLAAAWPVWQLRRRQPAELLRQFAGEA</sequence>
<dbReference type="Proteomes" id="UP000194139">
    <property type="component" value="Chromosome"/>
</dbReference>
<feature type="transmembrane region" description="Helical" evidence="7">
    <location>
        <begin position="751"/>
        <end position="782"/>
    </location>
</feature>
<evidence type="ECO:0000256" key="6">
    <source>
        <dbReference type="SAM" id="MobiDB-lite"/>
    </source>
</evidence>
<evidence type="ECO:0000256" key="2">
    <source>
        <dbReference type="ARBA" id="ARBA00022475"/>
    </source>
</evidence>
<evidence type="ECO:0000313" key="10">
    <source>
        <dbReference type="EMBL" id="ARP88635.1"/>
    </source>
</evidence>
<dbReference type="PANTHER" id="PTHR30287:SF2">
    <property type="entry name" value="BLL1001 PROTEIN"/>
    <property type="match status" value="1"/>
</dbReference>
<feature type="region of interest" description="Disordered" evidence="6">
    <location>
        <begin position="210"/>
        <end position="230"/>
    </location>
</feature>
<feature type="domain" description="ABC3 transporter permease C-terminal" evidence="8">
    <location>
        <begin position="263"/>
        <end position="386"/>
    </location>
</feature>
<dbReference type="InterPro" id="IPR003838">
    <property type="entry name" value="ABC3_permease_C"/>
</dbReference>
<feature type="transmembrane region" description="Helical" evidence="7">
    <location>
        <begin position="327"/>
        <end position="347"/>
    </location>
</feature>
<feature type="transmembrane region" description="Helical" evidence="7">
    <location>
        <begin position="260"/>
        <end position="283"/>
    </location>
</feature>
<dbReference type="Pfam" id="PF12704">
    <property type="entry name" value="MacB_PCD"/>
    <property type="match status" value="1"/>
</dbReference>
<feature type="transmembrane region" description="Helical" evidence="7">
    <location>
        <begin position="803"/>
        <end position="823"/>
    </location>
</feature>
<gene>
    <name evidence="10" type="ORF">CAL13_09600</name>
</gene>
<feature type="transmembrane region" description="Helical" evidence="7">
    <location>
        <begin position="704"/>
        <end position="731"/>
    </location>
</feature>
<reference evidence="10 11" key="1">
    <citation type="submission" date="2017-05" db="EMBL/GenBank/DDBJ databases">
        <title>Complete and WGS of Bordetella genogroups.</title>
        <authorList>
            <person name="Spilker T."/>
            <person name="LiPuma J."/>
        </authorList>
    </citation>
    <scope>NUCLEOTIDE SEQUENCE [LARGE SCALE GENOMIC DNA]</scope>
    <source>
        <strain evidence="10 11">AU17164</strain>
    </source>
</reference>
<evidence type="ECO:0000256" key="3">
    <source>
        <dbReference type="ARBA" id="ARBA00022692"/>
    </source>
</evidence>
<comment type="subcellular location">
    <subcellularLocation>
        <location evidence="1">Cell membrane</location>
        <topology evidence="1">Multi-pass membrane protein</topology>
    </subcellularLocation>
</comment>
<dbReference type="AlphaFoldDB" id="A0A1W6Z5F4"/>
<feature type="transmembrane region" description="Helical" evidence="7">
    <location>
        <begin position="295"/>
        <end position="321"/>
    </location>
</feature>
<evidence type="ECO:0000259" key="9">
    <source>
        <dbReference type="Pfam" id="PF12704"/>
    </source>
</evidence>
<evidence type="ECO:0000256" key="1">
    <source>
        <dbReference type="ARBA" id="ARBA00004651"/>
    </source>
</evidence>
<keyword evidence="11" id="KW-1185">Reference proteome</keyword>
<keyword evidence="5 7" id="KW-0472">Membrane</keyword>
<dbReference type="PANTHER" id="PTHR30287">
    <property type="entry name" value="MEMBRANE COMPONENT OF PREDICTED ABC SUPERFAMILY METABOLITE UPTAKE TRANSPORTER"/>
    <property type="match status" value="1"/>
</dbReference>
<feature type="transmembrane region" description="Helical" evidence="7">
    <location>
        <begin position="436"/>
        <end position="457"/>
    </location>
</feature>
<dbReference type="GO" id="GO:0005886">
    <property type="term" value="C:plasma membrane"/>
    <property type="evidence" value="ECO:0007669"/>
    <property type="project" value="UniProtKB-SubCell"/>
</dbReference>
<dbReference type="Pfam" id="PF02687">
    <property type="entry name" value="FtsX"/>
    <property type="match status" value="2"/>
</dbReference>
<feature type="transmembrane region" description="Helical" evidence="7">
    <location>
        <begin position="359"/>
        <end position="380"/>
    </location>
</feature>
<feature type="domain" description="ABC3 transporter permease C-terminal" evidence="8">
    <location>
        <begin position="713"/>
        <end position="830"/>
    </location>
</feature>
<protein>
    <submittedName>
        <fullName evidence="10">ABC transporter permease</fullName>
    </submittedName>
</protein>
<evidence type="ECO:0000256" key="5">
    <source>
        <dbReference type="ARBA" id="ARBA00023136"/>
    </source>
</evidence>
<proteinExistence type="predicted"/>
<evidence type="ECO:0000256" key="7">
    <source>
        <dbReference type="SAM" id="Phobius"/>
    </source>
</evidence>
<organism evidence="10 11">
    <name type="scientific">Bordetella genomosp. 9</name>
    <dbReference type="NCBI Taxonomy" id="1416803"/>
    <lineage>
        <taxon>Bacteria</taxon>
        <taxon>Pseudomonadati</taxon>
        <taxon>Pseudomonadota</taxon>
        <taxon>Betaproteobacteria</taxon>
        <taxon>Burkholderiales</taxon>
        <taxon>Alcaligenaceae</taxon>
        <taxon>Bordetella</taxon>
    </lineage>
</organism>
<keyword evidence="4 7" id="KW-1133">Transmembrane helix</keyword>
<dbReference type="InterPro" id="IPR025857">
    <property type="entry name" value="MacB_PCD"/>
</dbReference>
<evidence type="ECO:0000259" key="8">
    <source>
        <dbReference type="Pfam" id="PF02687"/>
    </source>
</evidence>
<dbReference type="InterPro" id="IPR038766">
    <property type="entry name" value="Membrane_comp_ABC_pdt"/>
</dbReference>